<evidence type="ECO:0000256" key="6">
    <source>
        <dbReference type="ARBA" id="ARBA00023136"/>
    </source>
</evidence>
<dbReference type="GO" id="GO:0051980">
    <property type="term" value="F:iron-nicotianamine transmembrane transporter activity"/>
    <property type="evidence" value="ECO:0007669"/>
    <property type="project" value="TreeGrafter"/>
</dbReference>
<dbReference type="GO" id="GO:0005886">
    <property type="term" value="C:plasma membrane"/>
    <property type="evidence" value="ECO:0007669"/>
    <property type="project" value="TreeGrafter"/>
</dbReference>
<keyword evidence="5 7" id="KW-1133">Transmembrane helix</keyword>
<evidence type="ECO:0000256" key="7">
    <source>
        <dbReference type="SAM" id="Phobius"/>
    </source>
</evidence>
<feature type="transmembrane region" description="Helical" evidence="7">
    <location>
        <begin position="53"/>
        <end position="76"/>
    </location>
</feature>
<reference evidence="8" key="2">
    <citation type="submission" date="2023-06" db="EMBL/GenBank/DDBJ databases">
        <authorList>
            <person name="Ma L."/>
            <person name="Liu K.-W."/>
            <person name="Li Z."/>
            <person name="Hsiao Y.-Y."/>
            <person name="Qi Y."/>
            <person name="Fu T."/>
            <person name="Tang G."/>
            <person name="Zhang D."/>
            <person name="Sun W.-H."/>
            <person name="Liu D.-K."/>
            <person name="Li Y."/>
            <person name="Chen G.-Z."/>
            <person name="Liu X.-D."/>
            <person name="Liao X.-Y."/>
            <person name="Jiang Y.-T."/>
            <person name="Yu X."/>
            <person name="Hao Y."/>
            <person name="Huang J."/>
            <person name="Zhao X.-W."/>
            <person name="Ke S."/>
            <person name="Chen Y.-Y."/>
            <person name="Wu W.-L."/>
            <person name="Hsu J.-L."/>
            <person name="Lin Y.-F."/>
            <person name="Huang M.-D."/>
            <person name="Li C.-Y."/>
            <person name="Huang L."/>
            <person name="Wang Z.-W."/>
            <person name="Zhao X."/>
            <person name="Zhong W.-Y."/>
            <person name="Peng D.-H."/>
            <person name="Ahmad S."/>
            <person name="Lan S."/>
            <person name="Zhang J.-S."/>
            <person name="Tsai W.-C."/>
            <person name="Van De Peer Y."/>
            <person name="Liu Z.-J."/>
        </authorList>
    </citation>
    <scope>NUCLEOTIDE SEQUENCE</scope>
    <source>
        <strain evidence="8">SCP</strain>
        <tissue evidence="8">Leaves</tissue>
    </source>
</reference>
<feature type="transmembrane region" description="Helical" evidence="7">
    <location>
        <begin position="83"/>
        <end position="103"/>
    </location>
</feature>
<comment type="subcellular location">
    <subcellularLocation>
        <location evidence="1">Membrane</location>
        <topology evidence="1">Multi-pass membrane protein</topology>
    </subcellularLocation>
</comment>
<dbReference type="AlphaFoldDB" id="A0AAV9A1Z6"/>
<evidence type="ECO:0000256" key="4">
    <source>
        <dbReference type="ARBA" id="ARBA00022692"/>
    </source>
</evidence>
<keyword evidence="9" id="KW-1185">Reference proteome</keyword>
<name>A0AAV9A1Z6_ACOGR</name>
<evidence type="ECO:0000256" key="5">
    <source>
        <dbReference type="ARBA" id="ARBA00022989"/>
    </source>
</evidence>
<organism evidence="8 9">
    <name type="scientific">Acorus gramineus</name>
    <name type="common">Dwarf sweet flag</name>
    <dbReference type="NCBI Taxonomy" id="55184"/>
    <lineage>
        <taxon>Eukaryota</taxon>
        <taxon>Viridiplantae</taxon>
        <taxon>Streptophyta</taxon>
        <taxon>Embryophyta</taxon>
        <taxon>Tracheophyta</taxon>
        <taxon>Spermatophyta</taxon>
        <taxon>Magnoliopsida</taxon>
        <taxon>Liliopsida</taxon>
        <taxon>Acoraceae</taxon>
        <taxon>Acorus</taxon>
    </lineage>
</organism>
<proteinExistence type="inferred from homology"/>
<dbReference type="GO" id="GO:0035673">
    <property type="term" value="F:oligopeptide transmembrane transporter activity"/>
    <property type="evidence" value="ECO:0007669"/>
    <property type="project" value="InterPro"/>
</dbReference>
<evidence type="ECO:0000313" key="9">
    <source>
        <dbReference type="Proteomes" id="UP001179952"/>
    </source>
</evidence>
<gene>
    <name evidence="8" type="ORF">QJS04_geneDACA012320</name>
</gene>
<dbReference type="PANTHER" id="PTHR31645:SF4">
    <property type="entry name" value="METAL-NICOTIANAMINE TRANSPORTER YSL3"/>
    <property type="match status" value="1"/>
</dbReference>
<comment type="caution">
    <text evidence="8">The sequence shown here is derived from an EMBL/GenBank/DDBJ whole genome shotgun (WGS) entry which is preliminary data.</text>
</comment>
<evidence type="ECO:0000256" key="2">
    <source>
        <dbReference type="ARBA" id="ARBA00010276"/>
    </source>
</evidence>
<feature type="transmembrane region" description="Helical" evidence="7">
    <location>
        <begin position="12"/>
        <end position="33"/>
    </location>
</feature>
<evidence type="ECO:0000256" key="3">
    <source>
        <dbReference type="ARBA" id="ARBA00022448"/>
    </source>
</evidence>
<dbReference type="GO" id="GO:0010039">
    <property type="term" value="P:response to iron ion"/>
    <property type="evidence" value="ECO:0007669"/>
    <property type="project" value="TreeGrafter"/>
</dbReference>
<dbReference type="InterPro" id="IPR004813">
    <property type="entry name" value="OPT"/>
</dbReference>
<dbReference type="Pfam" id="PF03169">
    <property type="entry name" value="OPT"/>
    <property type="match status" value="1"/>
</dbReference>
<sequence>MAILGVEGFSALPRHCLQLCYGFFGFAVGANLMRDLSPPKYGRWVPLPMAMAVPFLVGANFAIDMCVGSLVVFVWHRLESKKATLMVPAVASGLICGDGLWILPSSILALAKILSGTLTFSPDSCDLIIDCPGGGGGVDFIVAESDEDHAQHRWEAYGRLNARRLPEQSRFQGRVFGGGVVAPSGGGRALILMVYEVLGGDIQVRGDCGRREELLQAALDDAREAVVVVVGRGGWVAE</sequence>
<dbReference type="PANTHER" id="PTHR31645">
    <property type="entry name" value="OLIGOPEPTIDE TRANSPORTER YGL114W-RELATED"/>
    <property type="match status" value="1"/>
</dbReference>
<comment type="similarity">
    <text evidence="2">Belongs to the YSL (TC 2.A.67.2) family.</text>
</comment>
<keyword evidence="6 7" id="KW-0472">Membrane</keyword>
<dbReference type="GO" id="GO:0048316">
    <property type="term" value="P:seed development"/>
    <property type="evidence" value="ECO:0007669"/>
    <property type="project" value="TreeGrafter"/>
</dbReference>
<keyword evidence="4 7" id="KW-0812">Transmembrane</keyword>
<reference evidence="8" key="1">
    <citation type="journal article" date="2023" name="Nat. Commun.">
        <title>Diploid and tetraploid genomes of Acorus and the evolution of monocots.</title>
        <authorList>
            <person name="Ma L."/>
            <person name="Liu K.W."/>
            <person name="Li Z."/>
            <person name="Hsiao Y.Y."/>
            <person name="Qi Y."/>
            <person name="Fu T."/>
            <person name="Tang G.D."/>
            <person name="Zhang D."/>
            <person name="Sun W.H."/>
            <person name="Liu D.K."/>
            <person name="Li Y."/>
            <person name="Chen G.Z."/>
            <person name="Liu X.D."/>
            <person name="Liao X.Y."/>
            <person name="Jiang Y.T."/>
            <person name="Yu X."/>
            <person name="Hao Y."/>
            <person name="Huang J."/>
            <person name="Zhao X.W."/>
            <person name="Ke S."/>
            <person name="Chen Y.Y."/>
            <person name="Wu W.L."/>
            <person name="Hsu J.L."/>
            <person name="Lin Y.F."/>
            <person name="Huang M.D."/>
            <person name="Li C.Y."/>
            <person name="Huang L."/>
            <person name="Wang Z.W."/>
            <person name="Zhao X."/>
            <person name="Zhong W.Y."/>
            <person name="Peng D.H."/>
            <person name="Ahmad S."/>
            <person name="Lan S."/>
            <person name="Zhang J.S."/>
            <person name="Tsai W.C."/>
            <person name="Van de Peer Y."/>
            <person name="Liu Z.J."/>
        </authorList>
    </citation>
    <scope>NUCLEOTIDE SEQUENCE</scope>
    <source>
        <strain evidence="8">SCP</strain>
    </source>
</reference>
<dbReference type="Proteomes" id="UP001179952">
    <property type="component" value="Unassembled WGS sequence"/>
</dbReference>
<dbReference type="InterPro" id="IPR045035">
    <property type="entry name" value="YSL-like"/>
</dbReference>
<evidence type="ECO:0000256" key="1">
    <source>
        <dbReference type="ARBA" id="ARBA00004141"/>
    </source>
</evidence>
<evidence type="ECO:0000313" key="8">
    <source>
        <dbReference type="EMBL" id="KAK1258110.1"/>
    </source>
</evidence>
<accession>A0AAV9A1Z6</accession>
<protein>
    <submittedName>
        <fullName evidence="8">Metal-nicotianamine transporter YSL9</fullName>
    </submittedName>
</protein>
<dbReference type="EMBL" id="JAUJYN010000025">
    <property type="protein sequence ID" value="KAK1258110.1"/>
    <property type="molecule type" value="Genomic_DNA"/>
</dbReference>
<keyword evidence="3" id="KW-0813">Transport</keyword>